<dbReference type="AlphaFoldDB" id="A0A669QRQ3"/>
<evidence type="ECO:0000313" key="2">
    <source>
        <dbReference type="Proteomes" id="UP000472261"/>
    </source>
</evidence>
<accession>A0A669QRQ3</accession>
<organism evidence="1 2">
    <name type="scientific">Phasianus colchicus</name>
    <name type="common">Common pheasant</name>
    <dbReference type="NCBI Taxonomy" id="9054"/>
    <lineage>
        <taxon>Eukaryota</taxon>
        <taxon>Metazoa</taxon>
        <taxon>Chordata</taxon>
        <taxon>Craniata</taxon>
        <taxon>Vertebrata</taxon>
        <taxon>Euteleostomi</taxon>
        <taxon>Archelosauria</taxon>
        <taxon>Archosauria</taxon>
        <taxon>Dinosauria</taxon>
        <taxon>Saurischia</taxon>
        <taxon>Theropoda</taxon>
        <taxon>Coelurosauria</taxon>
        <taxon>Aves</taxon>
        <taxon>Neognathae</taxon>
        <taxon>Galloanserae</taxon>
        <taxon>Galliformes</taxon>
        <taxon>Phasianidae</taxon>
        <taxon>Phasianinae</taxon>
        <taxon>Phasianus</taxon>
    </lineage>
</organism>
<reference evidence="1" key="1">
    <citation type="submission" date="2025-08" db="UniProtKB">
        <authorList>
            <consortium name="Ensembl"/>
        </authorList>
    </citation>
    <scope>IDENTIFICATION</scope>
</reference>
<dbReference type="Ensembl" id="ENSPCLT00000029011.1">
    <property type="protein sequence ID" value="ENSPCLP00000020978.1"/>
    <property type="gene ID" value="ENSPCLG00000018365.1"/>
</dbReference>
<reference evidence="1" key="2">
    <citation type="submission" date="2025-09" db="UniProtKB">
        <authorList>
            <consortium name="Ensembl"/>
        </authorList>
    </citation>
    <scope>IDENTIFICATION</scope>
</reference>
<protein>
    <submittedName>
        <fullName evidence="1">Uncharacterized protein</fullName>
    </submittedName>
</protein>
<sequence>IKEFSQRHDNCLFVCLLWHFFLCNELHKHAMFLVDSLWDCTRKRLHEWDRVSTMLLWDALTDCQKALLELLAITTTWVTQGQPPPRMEITPEAAA</sequence>
<evidence type="ECO:0000313" key="1">
    <source>
        <dbReference type="Ensembl" id="ENSPCLP00000020978.1"/>
    </source>
</evidence>
<name>A0A669QRQ3_PHACC</name>
<dbReference type="Proteomes" id="UP000472261">
    <property type="component" value="Unplaced"/>
</dbReference>
<keyword evidence="2" id="KW-1185">Reference proteome</keyword>
<proteinExistence type="predicted"/>